<dbReference type="PRINTS" id="PR00455">
    <property type="entry name" value="HTHTETR"/>
</dbReference>
<dbReference type="SUPFAM" id="SSF48498">
    <property type="entry name" value="Tetracyclin repressor-like, C-terminal domain"/>
    <property type="match status" value="1"/>
</dbReference>
<reference evidence="7 8" key="1">
    <citation type="submission" date="2019-10" db="EMBL/GenBank/DDBJ databases">
        <title>Whole genome shotgun sequence of Acrocarpospora pleiomorpha NBRC 16267.</title>
        <authorList>
            <person name="Ichikawa N."/>
            <person name="Kimura A."/>
            <person name="Kitahashi Y."/>
            <person name="Komaki H."/>
            <person name="Oguchi A."/>
        </authorList>
    </citation>
    <scope>NUCLEOTIDE SEQUENCE [LARGE SCALE GENOMIC DNA]</scope>
    <source>
        <strain evidence="7 8">NBRC 16267</strain>
    </source>
</reference>
<keyword evidence="1" id="KW-0678">Repressor</keyword>
<dbReference type="Pfam" id="PF00440">
    <property type="entry name" value="TetR_N"/>
    <property type="match status" value="1"/>
</dbReference>
<dbReference type="Pfam" id="PF17932">
    <property type="entry name" value="TetR_C_24"/>
    <property type="match status" value="1"/>
</dbReference>
<dbReference type="Gene3D" id="1.10.357.10">
    <property type="entry name" value="Tetracycline Repressor, domain 2"/>
    <property type="match status" value="1"/>
</dbReference>
<evidence type="ECO:0000256" key="4">
    <source>
        <dbReference type="ARBA" id="ARBA00023163"/>
    </source>
</evidence>
<name>A0A5M3XKZ7_9ACTN</name>
<dbReference type="InterPro" id="IPR009057">
    <property type="entry name" value="Homeodomain-like_sf"/>
</dbReference>
<dbReference type="InterPro" id="IPR050109">
    <property type="entry name" value="HTH-type_TetR-like_transc_reg"/>
</dbReference>
<evidence type="ECO:0000256" key="3">
    <source>
        <dbReference type="ARBA" id="ARBA00023125"/>
    </source>
</evidence>
<protein>
    <recommendedName>
        <fullName evidence="6">HTH tetR-type domain-containing protein</fullName>
    </recommendedName>
</protein>
<evidence type="ECO:0000313" key="8">
    <source>
        <dbReference type="Proteomes" id="UP000377595"/>
    </source>
</evidence>
<dbReference type="GO" id="GO:0003700">
    <property type="term" value="F:DNA-binding transcription factor activity"/>
    <property type="evidence" value="ECO:0007669"/>
    <property type="project" value="TreeGrafter"/>
</dbReference>
<accession>A0A5M3XKZ7</accession>
<dbReference type="Gene3D" id="1.10.10.60">
    <property type="entry name" value="Homeodomain-like"/>
    <property type="match status" value="1"/>
</dbReference>
<keyword evidence="3 5" id="KW-0238">DNA-binding</keyword>
<dbReference type="SUPFAM" id="SSF46689">
    <property type="entry name" value="Homeodomain-like"/>
    <property type="match status" value="1"/>
</dbReference>
<evidence type="ECO:0000256" key="2">
    <source>
        <dbReference type="ARBA" id="ARBA00023015"/>
    </source>
</evidence>
<feature type="DNA-binding region" description="H-T-H motif" evidence="5">
    <location>
        <begin position="29"/>
        <end position="48"/>
    </location>
</feature>
<evidence type="ECO:0000256" key="5">
    <source>
        <dbReference type="PROSITE-ProRule" id="PRU00335"/>
    </source>
</evidence>
<dbReference type="GO" id="GO:0000976">
    <property type="term" value="F:transcription cis-regulatory region binding"/>
    <property type="evidence" value="ECO:0007669"/>
    <property type="project" value="TreeGrafter"/>
</dbReference>
<organism evidence="7 8">
    <name type="scientific">Acrocarpospora pleiomorpha</name>
    <dbReference type="NCBI Taxonomy" id="90975"/>
    <lineage>
        <taxon>Bacteria</taxon>
        <taxon>Bacillati</taxon>
        <taxon>Actinomycetota</taxon>
        <taxon>Actinomycetes</taxon>
        <taxon>Streptosporangiales</taxon>
        <taxon>Streptosporangiaceae</taxon>
        <taxon>Acrocarpospora</taxon>
    </lineage>
</organism>
<dbReference type="InterPro" id="IPR036271">
    <property type="entry name" value="Tet_transcr_reg_TetR-rel_C_sf"/>
</dbReference>
<keyword evidence="8" id="KW-1185">Reference proteome</keyword>
<keyword evidence="4" id="KW-0804">Transcription</keyword>
<dbReference type="Proteomes" id="UP000377595">
    <property type="component" value="Unassembled WGS sequence"/>
</dbReference>
<feature type="domain" description="HTH tetR-type" evidence="6">
    <location>
        <begin position="6"/>
        <end position="66"/>
    </location>
</feature>
<evidence type="ECO:0000313" key="7">
    <source>
        <dbReference type="EMBL" id="GES21562.1"/>
    </source>
</evidence>
<dbReference type="OrthoDB" id="3767959at2"/>
<sequence length="198" mass="22357">MAQPKASTPDAVLKAAAEVFRKHGYQKATIDDIAREAGISKPTVYRYAKSKQWLLEKIVKTVQDEMVQRLDAAWDEGLPAAERLRGLVAVNVEVSIHFRTFYNVSLGEQHDMSKRAAQQYRAWAHGINERTEQILRACVEEGSLELDGDLTVYTNLFQSMLFSLFRWYDESGPVDRDLLVDHIMGLVGCRGSATRQPA</sequence>
<dbReference type="PANTHER" id="PTHR30055:SF175">
    <property type="entry name" value="HTH-TYPE TRANSCRIPTIONAL REPRESSOR KSTR2"/>
    <property type="match status" value="1"/>
</dbReference>
<dbReference type="AlphaFoldDB" id="A0A5M3XKZ7"/>
<comment type="caution">
    <text evidence="7">The sequence shown here is derived from an EMBL/GenBank/DDBJ whole genome shotgun (WGS) entry which is preliminary data.</text>
</comment>
<dbReference type="PANTHER" id="PTHR30055">
    <property type="entry name" value="HTH-TYPE TRANSCRIPTIONAL REGULATOR RUTR"/>
    <property type="match status" value="1"/>
</dbReference>
<gene>
    <name evidence="7" type="ORF">Aple_044580</name>
</gene>
<dbReference type="PROSITE" id="PS50977">
    <property type="entry name" value="HTH_TETR_2"/>
    <property type="match status" value="1"/>
</dbReference>
<dbReference type="RefSeq" id="WP_155346551.1">
    <property type="nucleotide sequence ID" value="NZ_BAAAHM010000005.1"/>
</dbReference>
<evidence type="ECO:0000256" key="1">
    <source>
        <dbReference type="ARBA" id="ARBA00022491"/>
    </source>
</evidence>
<dbReference type="InterPro" id="IPR001647">
    <property type="entry name" value="HTH_TetR"/>
</dbReference>
<dbReference type="InterPro" id="IPR041490">
    <property type="entry name" value="KstR2_TetR_C"/>
</dbReference>
<dbReference type="EMBL" id="BLAF01000024">
    <property type="protein sequence ID" value="GES21562.1"/>
    <property type="molecule type" value="Genomic_DNA"/>
</dbReference>
<evidence type="ECO:0000259" key="6">
    <source>
        <dbReference type="PROSITE" id="PS50977"/>
    </source>
</evidence>
<proteinExistence type="predicted"/>
<keyword evidence="2" id="KW-0805">Transcription regulation</keyword>